<dbReference type="PANTHER" id="PTHR33639:SF2">
    <property type="entry name" value="DUF393 DOMAIN-CONTAINING PROTEIN"/>
    <property type="match status" value="1"/>
</dbReference>
<reference evidence="1" key="2">
    <citation type="submission" date="2020-09" db="EMBL/GenBank/DDBJ databases">
        <authorList>
            <person name="Sun Q."/>
            <person name="Kim S."/>
        </authorList>
    </citation>
    <scope>NUCLEOTIDE SEQUENCE</scope>
    <source>
        <strain evidence="1">KCTC 12988</strain>
    </source>
</reference>
<evidence type="ECO:0000313" key="1">
    <source>
        <dbReference type="EMBL" id="GHC67047.1"/>
    </source>
</evidence>
<evidence type="ECO:0000313" key="2">
    <source>
        <dbReference type="Proteomes" id="UP000644507"/>
    </source>
</evidence>
<dbReference type="GO" id="GO:0015035">
    <property type="term" value="F:protein-disulfide reductase activity"/>
    <property type="evidence" value="ECO:0007669"/>
    <property type="project" value="InterPro"/>
</dbReference>
<dbReference type="PANTHER" id="PTHR33639">
    <property type="entry name" value="THIOL-DISULFIDE OXIDOREDUCTASE DCC"/>
    <property type="match status" value="1"/>
</dbReference>
<reference evidence="1" key="1">
    <citation type="journal article" date="2014" name="Int. J. Syst. Evol. Microbiol.">
        <title>Complete genome sequence of Corynebacterium casei LMG S-19264T (=DSM 44701T), isolated from a smear-ripened cheese.</title>
        <authorList>
            <consortium name="US DOE Joint Genome Institute (JGI-PGF)"/>
            <person name="Walter F."/>
            <person name="Albersmeier A."/>
            <person name="Kalinowski J."/>
            <person name="Ruckert C."/>
        </authorList>
    </citation>
    <scope>NUCLEOTIDE SEQUENCE</scope>
    <source>
        <strain evidence="1">KCTC 12988</strain>
    </source>
</reference>
<dbReference type="EMBL" id="BMXI01000023">
    <property type="protein sequence ID" value="GHC67047.1"/>
    <property type="molecule type" value="Genomic_DNA"/>
</dbReference>
<name>A0A918TXW8_9BACT</name>
<dbReference type="Proteomes" id="UP000644507">
    <property type="component" value="Unassembled WGS sequence"/>
</dbReference>
<comment type="caution">
    <text evidence="1">The sequence shown here is derived from an EMBL/GenBank/DDBJ whole genome shotgun (WGS) entry which is preliminary data.</text>
</comment>
<keyword evidence="2" id="KW-1185">Reference proteome</keyword>
<dbReference type="RefSeq" id="WP_189574151.1">
    <property type="nucleotide sequence ID" value="NZ_BMXI01000023.1"/>
</dbReference>
<protein>
    <submittedName>
        <fullName evidence="1">Membrane protein</fullName>
    </submittedName>
</protein>
<dbReference type="AlphaFoldDB" id="A0A918TXW8"/>
<dbReference type="Pfam" id="PF04134">
    <property type="entry name" value="DCC1-like"/>
    <property type="match status" value="1"/>
</dbReference>
<proteinExistence type="predicted"/>
<organism evidence="1 2">
    <name type="scientific">Roseibacillus persicicus</name>
    <dbReference type="NCBI Taxonomy" id="454148"/>
    <lineage>
        <taxon>Bacteria</taxon>
        <taxon>Pseudomonadati</taxon>
        <taxon>Verrucomicrobiota</taxon>
        <taxon>Verrucomicrobiia</taxon>
        <taxon>Verrucomicrobiales</taxon>
        <taxon>Verrucomicrobiaceae</taxon>
        <taxon>Roseibacillus</taxon>
    </lineage>
</organism>
<sequence>MDSGKNVVFFDGGCLLCSGVVQWCHRMDRHERIWFAALDSSFAAKHRSELGLPDPGEGAETFAFWNQEKGEVFFRSDGAIQMLRELGGIWAGVGVLMSWMPRFLRDASYNFIARNRRRWWGSSEECTLPPASLRGKVLE</sequence>
<dbReference type="InterPro" id="IPR007263">
    <property type="entry name" value="DCC1-like"/>
</dbReference>
<dbReference type="InterPro" id="IPR052927">
    <property type="entry name" value="DCC_oxidoreductase"/>
</dbReference>
<gene>
    <name evidence="1" type="ORF">GCM10007100_38750</name>
</gene>
<accession>A0A918TXW8</accession>